<protein>
    <recommendedName>
        <fullName evidence="7">GDSL esterase/lipase</fullName>
    </recommendedName>
</protein>
<proteinExistence type="inferred from homology"/>
<feature type="signal peptide" evidence="4">
    <location>
        <begin position="1"/>
        <end position="28"/>
    </location>
</feature>
<comment type="similarity">
    <text evidence="1">Belongs to the 'GDSL' lipolytic enzyme family.</text>
</comment>
<keyword evidence="6" id="KW-1185">Reference proteome</keyword>
<evidence type="ECO:0000256" key="3">
    <source>
        <dbReference type="ARBA" id="ARBA00023098"/>
    </source>
</evidence>
<gene>
    <name evidence="5" type="ORF">KP509_36G042200</name>
</gene>
<evidence type="ECO:0008006" key="7">
    <source>
        <dbReference type="Google" id="ProtNLM"/>
    </source>
</evidence>
<dbReference type="Pfam" id="PF00657">
    <property type="entry name" value="Lipase_GDSL"/>
    <property type="match status" value="1"/>
</dbReference>
<dbReference type="PANTHER" id="PTHR46020">
    <property type="entry name" value="OSJNBB0059K02.9 PROTEIN"/>
    <property type="match status" value="1"/>
</dbReference>
<dbReference type="InterPro" id="IPR036514">
    <property type="entry name" value="SGNH_hydro_sf"/>
</dbReference>
<evidence type="ECO:0000313" key="6">
    <source>
        <dbReference type="Proteomes" id="UP000825935"/>
    </source>
</evidence>
<feature type="chain" id="PRO_5036435672" description="GDSL esterase/lipase" evidence="4">
    <location>
        <begin position="29"/>
        <end position="339"/>
    </location>
</feature>
<name>A0A8T2QCJ7_CERRI</name>
<dbReference type="Gene3D" id="3.40.50.1110">
    <property type="entry name" value="SGNH hydrolase"/>
    <property type="match status" value="1"/>
</dbReference>
<evidence type="ECO:0000256" key="2">
    <source>
        <dbReference type="ARBA" id="ARBA00022801"/>
    </source>
</evidence>
<dbReference type="GO" id="GO:0006629">
    <property type="term" value="P:lipid metabolic process"/>
    <property type="evidence" value="ECO:0007669"/>
    <property type="project" value="UniProtKB-KW"/>
</dbReference>
<dbReference type="EMBL" id="CM035441">
    <property type="protein sequence ID" value="KAH7281336.1"/>
    <property type="molecule type" value="Genomic_DNA"/>
</dbReference>
<reference evidence="5" key="1">
    <citation type="submission" date="2021-08" db="EMBL/GenBank/DDBJ databases">
        <title>WGS assembly of Ceratopteris richardii.</title>
        <authorList>
            <person name="Marchant D.B."/>
            <person name="Chen G."/>
            <person name="Jenkins J."/>
            <person name="Shu S."/>
            <person name="Leebens-Mack J."/>
            <person name="Grimwood J."/>
            <person name="Schmutz J."/>
            <person name="Soltis P."/>
            <person name="Soltis D."/>
            <person name="Chen Z.-H."/>
        </authorList>
    </citation>
    <scope>NUCLEOTIDE SEQUENCE</scope>
    <source>
        <strain evidence="5">Whitten #5841</strain>
        <tissue evidence="5">Leaf</tissue>
    </source>
</reference>
<comment type="caution">
    <text evidence="5">The sequence shown here is derived from an EMBL/GenBank/DDBJ whole genome shotgun (WGS) entry which is preliminary data.</text>
</comment>
<evidence type="ECO:0000313" key="5">
    <source>
        <dbReference type="EMBL" id="KAH7281338.1"/>
    </source>
</evidence>
<keyword evidence="2" id="KW-0378">Hydrolase</keyword>
<dbReference type="InterPro" id="IPR001087">
    <property type="entry name" value="GDSL"/>
</dbReference>
<sequence length="339" mass="37741">MVSDGCISCALCLASFFFFSFCSQGVGAISPPALYVFGDSYADTGNHDKQNPKVWQPWKSPYGYTWPGNPSGRYSDGFVLTDFIAKFLNLPSPMPSSQVKEMPDTGVNFAYGGSGLFYTYGPEYITISEQIDQFEQLAKGKSIDYDNSLVLFVYGGNDYSVQLQKNGVRSIPFFISRVVRQISVQLRRLHKLGFRRFAVTNLEPAGCLPSIRMPQNIMNCSRTDNALSSLHNRLLSQSLVTLRTFRGRNSKYILLDQYKSFLQIFSSGADYGFGEGLLQSCCIGIMKGAVCGSVDEHGFPMYKVCNDSSRAFFWDGVHPTQAGWEAVSRNYEILLSSLS</sequence>
<dbReference type="GO" id="GO:0016788">
    <property type="term" value="F:hydrolase activity, acting on ester bonds"/>
    <property type="evidence" value="ECO:0007669"/>
    <property type="project" value="InterPro"/>
</dbReference>
<evidence type="ECO:0000256" key="1">
    <source>
        <dbReference type="ARBA" id="ARBA00008668"/>
    </source>
</evidence>
<accession>A0A8T2QCJ7</accession>
<dbReference type="EMBL" id="CM035441">
    <property type="protein sequence ID" value="KAH7281338.1"/>
    <property type="molecule type" value="Genomic_DNA"/>
</dbReference>
<dbReference type="PANTHER" id="PTHR46020:SF4">
    <property type="entry name" value="OS04G0650200 PROTEIN"/>
    <property type="match status" value="1"/>
</dbReference>
<dbReference type="OrthoDB" id="1600564at2759"/>
<dbReference type="SUPFAM" id="SSF52266">
    <property type="entry name" value="SGNH hydrolase"/>
    <property type="match status" value="1"/>
</dbReference>
<dbReference type="Proteomes" id="UP000825935">
    <property type="component" value="Chromosome 36"/>
</dbReference>
<keyword evidence="4" id="KW-0732">Signal</keyword>
<dbReference type="AlphaFoldDB" id="A0A8T2QCJ7"/>
<keyword evidence="3" id="KW-0443">Lipid metabolism</keyword>
<organism evidence="5 6">
    <name type="scientific">Ceratopteris richardii</name>
    <name type="common">Triangle waterfern</name>
    <dbReference type="NCBI Taxonomy" id="49495"/>
    <lineage>
        <taxon>Eukaryota</taxon>
        <taxon>Viridiplantae</taxon>
        <taxon>Streptophyta</taxon>
        <taxon>Embryophyta</taxon>
        <taxon>Tracheophyta</taxon>
        <taxon>Polypodiopsida</taxon>
        <taxon>Polypodiidae</taxon>
        <taxon>Polypodiales</taxon>
        <taxon>Pteridineae</taxon>
        <taxon>Pteridaceae</taxon>
        <taxon>Parkerioideae</taxon>
        <taxon>Ceratopteris</taxon>
    </lineage>
</organism>
<dbReference type="OMA" id="LEPIGCM"/>
<evidence type="ECO:0000256" key="4">
    <source>
        <dbReference type="SAM" id="SignalP"/>
    </source>
</evidence>